<evidence type="ECO:0000313" key="1">
    <source>
        <dbReference type="EMBL" id="MFD2791380.1"/>
    </source>
</evidence>
<name>A0ABW5VLK4_9FLAO</name>
<dbReference type="SUPFAM" id="SSF49464">
    <property type="entry name" value="Carboxypeptidase regulatory domain-like"/>
    <property type="match status" value="1"/>
</dbReference>
<accession>A0ABW5VLK4</accession>
<protein>
    <submittedName>
        <fullName evidence="1">Carboxypeptidase-like regulatory domain-containing protein</fullName>
    </submittedName>
</protein>
<keyword evidence="2" id="KW-1185">Reference proteome</keyword>
<dbReference type="RefSeq" id="WP_251808412.1">
    <property type="nucleotide sequence ID" value="NZ_JBHUOK010000033.1"/>
</dbReference>
<dbReference type="EMBL" id="JBHUOK010000033">
    <property type="protein sequence ID" value="MFD2791380.1"/>
    <property type="molecule type" value="Genomic_DNA"/>
</dbReference>
<gene>
    <name evidence="1" type="ORF">ACFS1K_16530</name>
</gene>
<evidence type="ECO:0000313" key="2">
    <source>
        <dbReference type="Proteomes" id="UP001597532"/>
    </source>
</evidence>
<sequence>MDLDINIQPSLKRHPMSRKNILLKKRILTAVLQVLLLIGTSGPLWASTLFQDMQDQEATFNLYQGKIIDEESKKSLVFANISLENTNISTVSNAEGDFSLKIPKTIREGNVVVSFLGYHTTKIPLAQLKDNKNIIALRTSVIELTEVSLEVPKNAEALVRETLKRRGENYFDHPTIMTAFYRETIKKRRRNVSLSEAVVNIFKSPYNTDRKDAVELYKSRKSTDYNKLDTLVLKLQGGPFNTLFVDVIKYPQYIFTEESMEEYNFSFENSTRINNRLIYVVNFKQKDFITAPLYQGKLYIDGENKILTSAIFSLNITDKEEAARLFVRKKPAKANVWPTDIAYRVDYREKNGRWYYGYSNVLLEFKINWDDRLFNSVYSMTCEMAVTDWEKNITGEIPKFKNRLKSTVILSDEAMGFSDPDFWGEYNIIEPEKSIESAIKKIQRQLRKSKSNNGQAAR</sequence>
<comment type="caution">
    <text evidence="1">The sequence shown here is derived from an EMBL/GenBank/DDBJ whole genome shotgun (WGS) entry which is preliminary data.</text>
</comment>
<reference evidence="2" key="1">
    <citation type="journal article" date="2019" name="Int. J. Syst. Evol. Microbiol.">
        <title>The Global Catalogue of Microorganisms (GCM) 10K type strain sequencing project: providing services to taxonomists for standard genome sequencing and annotation.</title>
        <authorList>
            <consortium name="The Broad Institute Genomics Platform"/>
            <consortium name="The Broad Institute Genome Sequencing Center for Infectious Disease"/>
            <person name="Wu L."/>
            <person name="Ma J."/>
        </authorList>
    </citation>
    <scope>NUCLEOTIDE SEQUENCE [LARGE SCALE GENOMIC DNA]</scope>
    <source>
        <strain evidence="2">KCTC 52924</strain>
    </source>
</reference>
<proteinExistence type="predicted"/>
<dbReference type="Pfam" id="PF13715">
    <property type="entry name" value="CarbopepD_reg_2"/>
    <property type="match status" value="1"/>
</dbReference>
<dbReference type="InterPro" id="IPR008969">
    <property type="entry name" value="CarboxyPept-like_regulatory"/>
</dbReference>
<dbReference type="Proteomes" id="UP001597532">
    <property type="component" value="Unassembled WGS sequence"/>
</dbReference>
<organism evidence="1 2">
    <name type="scientific">Arenibacter antarcticus</name>
    <dbReference type="NCBI Taxonomy" id="2040469"/>
    <lineage>
        <taxon>Bacteria</taxon>
        <taxon>Pseudomonadati</taxon>
        <taxon>Bacteroidota</taxon>
        <taxon>Flavobacteriia</taxon>
        <taxon>Flavobacteriales</taxon>
        <taxon>Flavobacteriaceae</taxon>
        <taxon>Arenibacter</taxon>
    </lineage>
</organism>